<protein>
    <recommendedName>
        <fullName evidence="5">Vacuole protein</fullName>
    </recommendedName>
</protein>
<feature type="transmembrane region" description="Helical" evidence="2">
    <location>
        <begin position="217"/>
        <end position="245"/>
    </location>
</feature>
<gene>
    <name evidence="3" type="ORF">BS47DRAFT_1372350</name>
</gene>
<evidence type="ECO:0000256" key="2">
    <source>
        <dbReference type="SAM" id="Phobius"/>
    </source>
</evidence>
<name>A0A9P6DUG2_9AGAM</name>
<dbReference type="PANTHER" id="PTHR36424:SF1">
    <property type="entry name" value="LOW AFFINITY K(+) TRANSPORTER 1-RELATED"/>
    <property type="match status" value="1"/>
</dbReference>
<evidence type="ECO:0000313" key="4">
    <source>
        <dbReference type="Proteomes" id="UP000886523"/>
    </source>
</evidence>
<dbReference type="AlphaFoldDB" id="A0A9P6DUG2"/>
<feature type="transmembrane region" description="Helical" evidence="2">
    <location>
        <begin position="91"/>
        <end position="109"/>
    </location>
</feature>
<feature type="region of interest" description="Disordered" evidence="1">
    <location>
        <begin position="297"/>
        <end position="354"/>
    </location>
</feature>
<dbReference type="Pfam" id="PF16944">
    <property type="entry name" value="KCH"/>
    <property type="match status" value="1"/>
</dbReference>
<accession>A0A9P6DUG2</accession>
<evidence type="ECO:0000256" key="1">
    <source>
        <dbReference type="SAM" id="MobiDB-lite"/>
    </source>
</evidence>
<keyword evidence="2" id="KW-1133">Transmembrane helix</keyword>
<sequence>MCCNGTANWKREVVPDHKFDFVDTRDYHSNSWGIRLQYMWLYILLTKSLLVYLSDLYTAITMLSSSSWSNGIFARCTQLGLNNCVVVDFQIGKWIFVGCIILGYLLLIYEGWKAKKIIVSRDISYAFTNVMANNYYSLRSYDHFCFFCQIENSTKKKDDFAFFIFFTFKGWKSLIFSDGPRQAINALTLYSFWLVNQGSFQKMQVYFDAQILATKGLLISILFTTVVFFGSLLLLIIAALCYIPLLCYIQGNLKEYCCHKVDKRISELMKRKNRQRIAKQAQLAQKEARGDFSHLKNKKGELLRNPAPQPTLPQVSIDDDDQASLGPHRGAGGKAGYAPSHATSSAKDDPYYASSNYPDYPPSLHSALPEYPPPMPLYEQNPHHYGYPHLMGTQQGGKVDYEDSMYGGESGDPTGPDYAHVPRSGMITPARRIWHTLLLPPALRSDTRPLHNPSIHITNNYHQQQVLQQQHPQEQEQYLRQGSGNQDRGVYNGSVLATAANGHPGVHRRTRSNAAYPDYPPSPHQPQDQYQQYGRGEYGHNGGHDDYMHSHAM</sequence>
<dbReference type="GO" id="GO:0015079">
    <property type="term" value="F:potassium ion transmembrane transporter activity"/>
    <property type="evidence" value="ECO:0007669"/>
    <property type="project" value="InterPro"/>
</dbReference>
<proteinExistence type="predicted"/>
<dbReference type="PANTHER" id="PTHR36424">
    <property type="entry name" value="PHEROMONE-REGULATED MEMBRANE PROTEIN 6"/>
    <property type="match status" value="1"/>
</dbReference>
<comment type="caution">
    <text evidence="3">The sequence shown here is derived from an EMBL/GenBank/DDBJ whole genome shotgun (WGS) entry which is preliminary data.</text>
</comment>
<feature type="compositionally biased region" description="Low complexity" evidence="1">
    <location>
        <begin position="464"/>
        <end position="481"/>
    </location>
</feature>
<dbReference type="EMBL" id="MU128963">
    <property type="protein sequence ID" value="KAF9514237.1"/>
    <property type="molecule type" value="Genomic_DNA"/>
</dbReference>
<feature type="compositionally biased region" description="Basic and acidic residues" evidence="1">
    <location>
        <begin position="542"/>
        <end position="553"/>
    </location>
</feature>
<dbReference type="InterPro" id="IPR031606">
    <property type="entry name" value="Kch1/2"/>
</dbReference>
<keyword evidence="2" id="KW-0812">Transmembrane</keyword>
<dbReference type="OrthoDB" id="2128042at2759"/>
<keyword evidence="2" id="KW-0472">Membrane</keyword>
<evidence type="ECO:0000313" key="3">
    <source>
        <dbReference type="EMBL" id="KAF9514237.1"/>
    </source>
</evidence>
<feature type="transmembrane region" description="Helical" evidence="2">
    <location>
        <begin position="39"/>
        <end position="60"/>
    </location>
</feature>
<keyword evidence="4" id="KW-1185">Reference proteome</keyword>
<dbReference type="GO" id="GO:0005886">
    <property type="term" value="C:plasma membrane"/>
    <property type="evidence" value="ECO:0007669"/>
    <property type="project" value="InterPro"/>
</dbReference>
<feature type="region of interest" description="Disordered" evidence="1">
    <location>
        <begin position="464"/>
        <end position="553"/>
    </location>
</feature>
<reference evidence="3" key="1">
    <citation type="journal article" date="2020" name="Nat. Commun.">
        <title>Large-scale genome sequencing of mycorrhizal fungi provides insights into the early evolution of symbiotic traits.</title>
        <authorList>
            <person name="Miyauchi S."/>
            <person name="Kiss E."/>
            <person name="Kuo A."/>
            <person name="Drula E."/>
            <person name="Kohler A."/>
            <person name="Sanchez-Garcia M."/>
            <person name="Morin E."/>
            <person name="Andreopoulos B."/>
            <person name="Barry K.W."/>
            <person name="Bonito G."/>
            <person name="Buee M."/>
            <person name="Carver A."/>
            <person name="Chen C."/>
            <person name="Cichocki N."/>
            <person name="Clum A."/>
            <person name="Culley D."/>
            <person name="Crous P.W."/>
            <person name="Fauchery L."/>
            <person name="Girlanda M."/>
            <person name="Hayes R.D."/>
            <person name="Keri Z."/>
            <person name="LaButti K."/>
            <person name="Lipzen A."/>
            <person name="Lombard V."/>
            <person name="Magnuson J."/>
            <person name="Maillard F."/>
            <person name="Murat C."/>
            <person name="Nolan M."/>
            <person name="Ohm R.A."/>
            <person name="Pangilinan J."/>
            <person name="Pereira M.F."/>
            <person name="Perotto S."/>
            <person name="Peter M."/>
            <person name="Pfister S."/>
            <person name="Riley R."/>
            <person name="Sitrit Y."/>
            <person name="Stielow J.B."/>
            <person name="Szollosi G."/>
            <person name="Zifcakova L."/>
            <person name="Stursova M."/>
            <person name="Spatafora J.W."/>
            <person name="Tedersoo L."/>
            <person name="Vaario L.M."/>
            <person name="Yamada A."/>
            <person name="Yan M."/>
            <person name="Wang P."/>
            <person name="Xu J."/>
            <person name="Bruns T."/>
            <person name="Baldrian P."/>
            <person name="Vilgalys R."/>
            <person name="Dunand C."/>
            <person name="Henrissat B."/>
            <person name="Grigoriev I.V."/>
            <person name="Hibbett D."/>
            <person name="Nagy L.G."/>
            <person name="Martin F.M."/>
        </authorList>
    </citation>
    <scope>NUCLEOTIDE SEQUENCE</scope>
    <source>
        <strain evidence="3">UP504</strain>
    </source>
</reference>
<organism evidence="3 4">
    <name type="scientific">Hydnum rufescens UP504</name>
    <dbReference type="NCBI Taxonomy" id="1448309"/>
    <lineage>
        <taxon>Eukaryota</taxon>
        <taxon>Fungi</taxon>
        <taxon>Dikarya</taxon>
        <taxon>Basidiomycota</taxon>
        <taxon>Agaricomycotina</taxon>
        <taxon>Agaricomycetes</taxon>
        <taxon>Cantharellales</taxon>
        <taxon>Hydnaceae</taxon>
        <taxon>Hydnum</taxon>
    </lineage>
</organism>
<dbReference type="Proteomes" id="UP000886523">
    <property type="component" value="Unassembled WGS sequence"/>
</dbReference>
<evidence type="ECO:0008006" key="5">
    <source>
        <dbReference type="Google" id="ProtNLM"/>
    </source>
</evidence>